<proteinExistence type="predicted"/>
<evidence type="ECO:0000259" key="1">
    <source>
        <dbReference type="PROSITE" id="PS51819"/>
    </source>
</evidence>
<dbReference type="RefSeq" id="WP_137826452.1">
    <property type="nucleotide sequence ID" value="NZ_CAACXN010000010.1"/>
</dbReference>
<dbReference type="Gene3D" id="3.10.180.10">
    <property type="entry name" value="2,3-Dihydroxybiphenyl 1,2-Dioxygenase, domain 1"/>
    <property type="match status" value="1"/>
</dbReference>
<evidence type="ECO:0000313" key="3">
    <source>
        <dbReference type="Proteomes" id="UP000386281"/>
    </source>
</evidence>
<evidence type="ECO:0000313" key="2">
    <source>
        <dbReference type="EMBL" id="VEW10852.1"/>
    </source>
</evidence>
<dbReference type="InterPro" id="IPR037523">
    <property type="entry name" value="VOC_core"/>
</dbReference>
<dbReference type="InterPro" id="IPR041581">
    <property type="entry name" value="Glyoxalase_6"/>
</dbReference>
<dbReference type="CDD" id="cd06587">
    <property type="entry name" value="VOC"/>
    <property type="match status" value="1"/>
</dbReference>
<sequence length="122" mass="13254">MTEPTETQFRGVFLTCADVETTAAFYRDIAGLALTPAGDEDYTYHLIDVDGIQLALHDAEAFADYTTPPNPDSNLTHLYFRIADRAAFLDRLDAAGIIPVALDDVVVTVADPDGRKVMFGTA</sequence>
<dbReference type="SUPFAM" id="SSF54593">
    <property type="entry name" value="Glyoxalase/Bleomycin resistance protein/Dihydroxybiphenyl dioxygenase"/>
    <property type="match status" value="1"/>
</dbReference>
<dbReference type="Pfam" id="PF18029">
    <property type="entry name" value="Glyoxalase_6"/>
    <property type="match status" value="1"/>
</dbReference>
<reference evidence="2 3" key="1">
    <citation type="submission" date="2019-02" db="EMBL/GenBank/DDBJ databases">
        <authorList>
            <consortium name="Pathogen Informatics"/>
        </authorList>
    </citation>
    <scope>NUCLEOTIDE SEQUENCE [LARGE SCALE GENOMIC DNA]</scope>
    <source>
        <strain evidence="2 3">3012STDY7078520</strain>
    </source>
</reference>
<name>A0A449D094_9MICO</name>
<dbReference type="PROSITE" id="PS51819">
    <property type="entry name" value="VOC"/>
    <property type="match status" value="1"/>
</dbReference>
<gene>
    <name evidence="2" type="ORF">NCTC12391_00426</name>
</gene>
<accession>A0A449D094</accession>
<dbReference type="InterPro" id="IPR029068">
    <property type="entry name" value="Glyas_Bleomycin-R_OHBP_Dase"/>
</dbReference>
<protein>
    <submittedName>
        <fullName evidence="2">Glyoxalase-like domain</fullName>
    </submittedName>
</protein>
<feature type="domain" description="VOC" evidence="1">
    <location>
        <begin position="8"/>
        <end position="122"/>
    </location>
</feature>
<dbReference type="EMBL" id="CAACXN010000010">
    <property type="protein sequence ID" value="VEW10852.1"/>
    <property type="molecule type" value="Genomic_DNA"/>
</dbReference>
<organism evidence="2 3">
    <name type="scientific">Brevibacterium casei</name>
    <dbReference type="NCBI Taxonomy" id="33889"/>
    <lineage>
        <taxon>Bacteria</taxon>
        <taxon>Bacillati</taxon>
        <taxon>Actinomycetota</taxon>
        <taxon>Actinomycetes</taxon>
        <taxon>Micrococcales</taxon>
        <taxon>Brevibacteriaceae</taxon>
        <taxon>Brevibacterium</taxon>
    </lineage>
</organism>
<dbReference type="Proteomes" id="UP000386281">
    <property type="component" value="Unassembled WGS sequence"/>
</dbReference>
<dbReference type="AlphaFoldDB" id="A0A449D094"/>